<feature type="non-terminal residue" evidence="1">
    <location>
        <position position="1"/>
    </location>
</feature>
<proteinExistence type="predicted"/>
<sequence length="64" mass="7116">IDSPGRFPFPDSPEFLIDNFTHKVRTYFNIVKILSTTCKQQVQLLAVGGIAVPREGRINKGEVG</sequence>
<protein>
    <submittedName>
        <fullName evidence="1">Uncharacterized protein</fullName>
    </submittedName>
</protein>
<dbReference type="Proteomes" id="UP001162162">
    <property type="component" value="Unassembled WGS sequence"/>
</dbReference>
<name>A0AAV8XGD3_9CUCU</name>
<accession>A0AAV8XGD3</accession>
<evidence type="ECO:0000313" key="2">
    <source>
        <dbReference type="Proteomes" id="UP001162162"/>
    </source>
</evidence>
<organism evidence="1 2">
    <name type="scientific">Aromia moschata</name>
    <dbReference type="NCBI Taxonomy" id="1265417"/>
    <lineage>
        <taxon>Eukaryota</taxon>
        <taxon>Metazoa</taxon>
        <taxon>Ecdysozoa</taxon>
        <taxon>Arthropoda</taxon>
        <taxon>Hexapoda</taxon>
        <taxon>Insecta</taxon>
        <taxon>Pterygota</taxon>
        <taxon>Neoptera</taxon>
        <taxon>Endopterygota</taxon>
        <taxon>Coleoptera</taxon>
        <taxon>Polyphaga</taxon>
        <taxon>Cucujiformia</taxon>
        <taxon>Chrysomeloidea</taxon>
        <taxon>Cerambycidae</taxon>
        <taxon>Cerambycinae</taxon>
        <taxon>Callichromatini</taxon>
        <taxon>Aromia</taxon>
    </lineage>
</organism>
<dbReference type="AlphaFoldDB" id="A0AAV8XGD3"/>
<gene>
    <name evidence="1" type="ORF">NQ318_013057</name>
</gene>
<keyword evidence="2" id="KW-1185">Reference proteome</keyword>
<evidence type="ECO:0000313" key="1">
    <source>
        <dbReference type="EMBL" id="KAJ8937099.1"/>
    </source>
</evidence>
<reference evidence="1" key="1">
    <citation type="journal article" date="2023" name="Insect Mol. Biol.">
        <title>Genome sequencing provides insights into the evolution of gene families encoding plant cell wall-degrading enzymes in longhorned beetles.</title>
        <authorList>
            <person name="Shin N.R."/>
            <person name="Okamura Y."/>
            <person name="Kirsch R."/>
            <person name="Pauchet Y."/>
        </authorList>
    </citation>
    <scope>NUCLEOTIDE SEQUENCE</scope>
    <source>
        <strain evidence="1">AMC_N1</strain>
    </source>
</reference>
<dbReference type="EMBL" id="JAPWTK010000683">
    <property type="protein sequence ID" value="KAJ8937099.1"/>
    <property type="molecule type" value="Genomic_DNA"/>
</dbReference>
<comment type="caution">
    <text evidence="1">The sequence shown here is derived from an EMBL/GenBank/DDBJ whole genome shotgun (WGS) entry which is preliminary data.</text>
</comment>